<gene>
    <name evidence="2" type="ORF">GCM10009576_021490</name>
</gene>
<keyword evidence="3" id="KW-1185">Reference proteome</keyword>
<evidence type="ECO:0000313" key="3">
    <source>
        <dbReference type="Proteomes" id="UP001500033"/>
    </source>
</evidence>
<proteinExistence type="predicted"/>
<evidence type="ECO:0000313" key="2">
    <source>
        <dbReference type="EMBL" id="GAA0974406.1"/>
    </source>
</evidence>
<name>A0ABN1S5V2_9ACTN</name>
<protein>
    <submittedName>
        <fullName evidence="2">Uncharacterized protein</fullName>
    </submittedName>
</protein>
<dbReference type="EMBL" id="BAAAIE010000010">
    <property type="protein sequence ID" value="GAA0974406.1"/>
    <property type="molecule type" value="Genomic_DNA"/>
</dbReference>
<dbReference type="Proteomes" id="UP001500033">
    <property type="component" value="Unassembled WGS sequence"/>
</dbReference>
<comment type="caution">
    <text evidence="2">The sequence shown here is derived from an EMBL/GenBank/DDBJ whole genome shotgun (WGS) entry which is preliminary data.</text>
</comment>
<reference evidence="2 3" key="1">
    <citation type="journal article" date="2019" name="Int. J. Syst. Evol. Microbiol.">
        <title>The Global Catalogue of Microorganisms (GCM) 10K type strain sequencing project: providing services to taxonomists for standard genome sequencing and annotation.</title>
        <authorList>
            <consortium name="The Broad Institute Genomics Platform"/>
            <consortium name="The Broad Institute Genome Sequencing Center for Infectious Disease"/>
            <person name="Wu L."/>
            <person name="Ma J."/>
        </authorList>
    </citation>
    <scope>NUCLEOTIDE SEQUENCE [LARGE SCALE GENOMIC DNA]</scope>
    <source>
        <strain evidence="2 3">JCM 11445</strain>
    </source>
</reference>
<sequence length="99" mass="10902">MFGGRFRRAEPVVKRADSDRRGLDLWKWRDAVLVGLVFRHACGELEPVLVGVDGDGDGDEVGIMERGRGRGELLVREVPSGRLTGRPGPAPREAVRPSR</sequence>
<organism evidence="2 3">
    <name type="scientific">Streptomyces rhizosphaericus</name>
    <dbReference type="NCBI Taxonomy" id="114699"/>
    <lineage>
        <taxon>Bacteria</taxon>
        <taxon>Bacillati</taxon>
        <taxon>Actinomycetota</taxon>
        <taxon>Actinomycetes</taxon>
        <taxon>Kitasatosporales</taxon>
        <taxon>Streptomycetaceae</taxon>
        <taxon>Streptomyces</taxon>
        <taxon>Streptomyces violaceusniger group</taxon>
    </lineage>
</organism>
<feature type="region of interest" description="Disordered" evidence="1">
    <location>
        <begin position="79"/>
        <end position="99"/>
    </location>
</feature>
<evidence type="ECO:0000256" key="1">
    <source>
        <dbReference type="SAM" id="MobiDB-lite"/>
    </source>
</evidence>
<accession>A0ABN1S5V2</accession>